<evidence type="ECO:0000313" key="1">
    <source>
        <dbReference type="EMBL" id="PXW92010.1"/>
    </source>
</evidence>
<dbReference type="Proteomes" id="UP000247922">
    <property type="component" value="Unassembled WGS sequence"/>
</dbReference>
<evidence type="ECO:0008006" key="3">
    <source>
        <dbReference type="Google" id="ProtNLM"/>
    </source>
</evidence>
<dbReference type="AlphaFoldDB" id="A0A2V3WFI1"/>
<reference evidence="1 2" key="1">
    <citation type="submission" date="2018-05" db="EMBL/GenBank/DDBJ databases">
        <title>Genomic Encyclopedia of Type Strains, Phase IV (KMG-IV): sequencing the most valuable type-strain genomes for metagenomic binning, comparative biology and taxonomic classification.</title>
        <authorList>
            <person name="Goeker M."/>
        </authorList>
    </citation>
    <scope>NUCLEOTIDE SEQUENCE [LARGE SCALE GENOMIC DNA]</scope>
    <source>
        <strain evidence="1 2">DSM 22440</strain>
    </source>
</reference>
<dbReference type="OrthoDB" id="2052976at2"/>
<keyword evidence="2" id="KW-1185">Reference proteome</keyword>
<dbReference type="RefSeq" id="WP_110250646.1">
    <property type="nucleotide sequence ID" value="NZ_QJJR01000003.1"/>
</dbReference>
<dbReference type="Gene3D" id="3.40.50.2000">
    <property type="entry name" value="Glycogen Phosphorylase B"/>
    <property type="match status" value="1"/>
</dbReference>
<comment type="caution">
    <text evidence="1">The sequence shown here is derived from an EMBL/GenBank/DDBJ whole genome shotgun (WGS) entry which is preliminary data.</text>
</comment>
<name>A0A2V3WFI1_9BACI</name>
<accession>A0A2V3WFI1</accession>
<evidence type="ECO:0000313" key="2">
    <source>
        <dbReference type="Proteomes" id="UP000247922"/>
    </source>
</evidence>
<gene>
    <name evidence="1" type="ORF">DES38_10325</name>
</gene>
<dbReference type="SUPFAM" id="SSF53756">
    <property type="entry name" value="UDP-Glycosyltransferase/glycogen phosphorylase"/>
    <property type="match status" value="1"/>
</dbReference>
<protein>
    <recommendedName>
        <fullName evidence="3">Glycosyltransferase involved in cell wall biosynthesis</fullName>
    </recommendedName>
</protein>
<proteinExistence type="predicted"/>
<dbReference type="EMBL" id="QJJR01000003">
    <property type="protein sequence ID" value="PXW92010.1"/>
    <property type="molecule type" value="Genomic_DNA"/>
</dbReference>
<organism evidence="1 2">
    <name type="scientific">Streptohalobacillus salinus</name>
    <dbReference type="NCBI Taxonomy" id="621096"/>
    <lineage>
        <taxon>Bacteria</taxon>
        <taxon>Bacillati</taxon>
        <taxon>Bacillota</taxon>
        <taxon>Bacilli</taxon>
        <taxon>Bacillales</taxon>
        <taxon>Bacillaceae</taxon>
        <taxon>Streptohalobacillus</taxon>
    </lineage>
</organism>
<sequence>MIGIIFIGDLKYCPYLNRYTEKLEKNNENYEVLYWNREGSNMKYPENYIGYVKKSKLNKSIYRKLSDFIGYKLWLNRRLKAIKYDKLIVLSTLSGIISFEFLVNKFKNKYIFDVRDYSYEHNKLFYLIEKKIIEKSYFTCISSEGFKNFLPQDQIYLSVHNFNTNEIHSLTEFSKKNRGQTLNLVWLGAVRYFNHQIKIIDKLKNNPRFNLIYHGSGADLEEYIKYCNANGVKNVVFTGEYNNEQKRNLIAEADIINNSYMTSKLMEVKYAISNKYYDGVLYKVPQLVESNTYKAAKVQTNGLGIAVDPDDYDFADKLYEYYHNIDEERFNASCNTEITRILKEDEYYSKEVNRFLSDDG</sequence>